<dbReference type="RefSeq" id="WP_114440032.1">
    <property type="nucleotide sequence ID" value="NZ_QOZG01000003.1"/>
</dbReference>
<accession>A0A368K7F6</accession>
<dbReference type="Proteomes" id="UP000253420">
    <property type="component" value="Unassembled WGS sequence"/>
</dbReference>
<protein>
    <recommendedName>
        <fullName evidence="3">Nucleotide-diphospho-sugar transferase</fullName>
    </recommendedName>
</protein>
<reference evidence="1 2" key="1">
    <citation type="submission" date="2018-07" db="EMBL/GenBank/DDBJ databases">
        <title>The draft genome of Phyllobacterium salinisoli.</title>
        <authorList>
            <person name="Liu L."/>
            <person name="Li L."/>
            <person name="Zhang X."/>
            <person name="Liang L."/>
        </authorList>
    </citation>
    <scope>NUCLEOTIDE SEQUENCE [LARGE SCALE GENOMIC DNA]</scope>
    <source>
        <strain evidence="1 2">LLAN61</strain>
    </source>
</reference>
<proteinExistence type="predicted"/>
<gene>
    <name evidence="1" type="ORF">DUT91_09060</name>
</gene>
<dbReference type="OrthoDB" id="7840170at2"/>
<dbReference type="EMBL" id="QOZG01000003">
    <property type="protein sequence ID" value="RCS24413.1"/>
    <property type="molecule type" value="Genomic_DNA"/>
</dbReference>
<evidence type="ECO:0000313" key="1">
    <source>
        <dbReference type="EMBL" id="RCS24413.1"/>
    </source>
</evidence>
<evidence type="ECO:0008006" key="3">
    <source>
        <dbReference type="Google" id="ProtNLM"/>
    </source>
</evidence>
<sequence>MPETAMPVIVSYYTPATAYETLAQKLQKSAERLGLDTIIEPRPAKSSWVENCAVKASFIRDVWQRSERPICWVDADAELLRLPRELMGIDSDFAAVKRQGWNFSGGQIYFGKSAAAGRLIDRWSAYCSEYPLVWDQVSLGYAWWELSQEQDMKTTWLGENILTKASRRSLKTWLRRRITNAAFFHVQESRRSRKADERKEFGSWNIPQWWRDAAGANRPFPLTAAQRIELGLTEEYTLYKPRLAAA</sequence>
<organism evidence="1 2">
    <name type="scientific">Phyllobacterium salinisoli</name>
    <dbReference type="NCBI Taxonomy" id="1899321"/>
    <lineage>
        <taxon>Bacteria</taxon>
        <taxon>Pseudomonadati</taxon>
        <taxon>Pseudomonadota</taxon>
        <taxon>Alphaproteobacteria</taxon>
        <taxon>Hyphomicrobiales</taxon>
        <taxon>Phyllobacteriaceae</taxon>
        <taxon>Phyllobacterium</taxon>
    </lineage>
</organism>
<keyword evidence="2" id="KW-1185">Reference proteome</keyword>
<comment type="caution">
    <text evidence="1">The sequence shown here is derived from an EMBL/GenBank/DDBJ whole genome shotgun (WGS) entry which is preliminary data.</text>
</comment>
<evidence type="ECO:0000313" key="2">
    <source>
        <dbReference type="Proteomes" id="UP000253420"/>
    </source>
</evidence>
<dbReference type="AlphaFoldDB" id="A0A368K7F6"/>
<name>A0A368K7F6_9HYPH</name>